<name>A0A0C3FI25_PILCF</name>
<proteinExistence type="predicted"/>
<gene>
    <name evidence="1" type="ORF">PILCRDRAFT_818371</name>
</gene>
<reference evidence="1 2" key="1">
    <citation type="submission" date="2014-04" db="EMBL/GenBank/DDBJ databases">
        <authorList>
            <consortium name="DOE Joint Genome Institute"/>
            <person name="Kuo A."/>
            <person name="Tarkka M."/>
            <person name="Buscot F."/>
            <person name="Kohler A."/>
            <person name="Nagy L.G."/>
            <person name="Floudas D."/>
            <person name="Copeland A."/>
            <person name="Barry K.W."/>
            <person name="Cichocki N."/>
            <person name="Veneault-Fourrey C."/>
            <person name="LaButti K."/>
            <person name="Lindquist E.A."/>
            <person name="Lipzen A."/>
            <person name="Lundell T."/>
            <person name="Morin E."/>
            <person name="Murat C."/>
            <person name="Sun H."/>
            <person name="Tunlid A."/>
            <person name="Henrissat B."/>
            <person name="Grigoriev I.V."/>
            <person name="Hibbett D.S."/>
            <person name="Martin F."/>
            <person name="Nordberg H.P."/>
            <person name="Cantor M.N."/>
            <person name="Hua S.X."/>
        </authorList>
    </citation>
    <scope>NUCLEOTIDE SEQUENCE [LARGE SCALE GENOMIC DNA]</scope>
    <source>
        <strain evidence="1 2">F 1598</strain>
    </source>
</reference>
<dbReference type="EMBL" id="KN832988">
    <property type="protein sequence ID" value="KIM84060.1"/>
    <property type="molecule type" value="Genomic_DNA"/>
</dbReference>
<dbReference type="InParanoid" id="A0A0C3FI25"/>
<protein>
    <submittedName>
        <fullName evidence="1">Uncharacterized protein</fullName>
    </submittedName>
</protein>
<dbReference type="AlphaFoldDB" id="A0A0C3FI25"/>
<organism evidence="1 2">
    <name type="scientific">Piloderma croceum (strain F 1598)</name>
    <dbReference type="NCBI Taxonomy" id="765440"/>
    <lineage>
        <taxon>Eukaryota</taxon>
        <taxon>Fungi</taxon>
        <taxon>Dikarya</taxon>
        <taxon>Basidiomycota</taxon>
        <taxon>Agaricomycotina</taxon>
        <taxon>Agaricomycetes</taxon>
        <taxon>Agaricomycetidae</taxon>
        <taxon>Atheliales</taxon>
        <taxon>Atheliaceae</taxon>
        <taxon>Piloderma</taxon>
    </lineage>
</organism>
<accession>A0A0C3FI25</accession>
<sequence length="80" mass="9209">MPDKVTVYFNNRHGSRSVQIAYSNGDSLTQDTAYAGMSKVMSFNRYSSKVITFRKGGKYAKQRYSFSDDKMIRLDSLKYT</sequence>
<reference evidence="2" key="2">
    <citation type="submission" date="2015-01" db="EMBL/GenBank/DDBJ databases">
        <title>Evolutionary Origins and Diversification of the Mycorrhizal Mutualists.</title>
        <authorList>
            <consortium name="DOE Joint Genome Institute"/>
            <consortium name="Mycorrhizal Genomics Consortium"/>
            <person name="Kohler A."/>
            <person name="Kuo A."/>
            <person name="Nagy L.G."/>
            <person name="Floudas D."/>
            <person name="Copeland A."/>
            <person name="Barry K.W."/>
            <person name="Cichocki N."/>
            <person name="Veneault-Fourrey C."/>
            <person name="LaButti K."/>
            <person name="Lindquist E.A."/>
            <person name="Lipzen A."/>
            <person name="Lundell T."/>
            <person name="Morin E."/>
            <person name="Murat C."/>
            <person name="Riley R."/>
            <person name="Ohm R."/>
            <person name="Sun H."/>
            <person name="Tunlid A."/>
            <person name="Henrissat B."/>
            <person name="Grigoriev I.V."/>
            <person name="Hibbett D.S."/>
            <person name="Martin F."/>
        </authorList>
    </citation>
    <scope>NUCLEOTIDE SEQUENCE [LARGE SCALE GENOMIC DNA]</scope>
    <source>
        <strain evidence="2">F 1598</strain>
    </source>
</reference>
<evidence type="ECO:0000313" key="1">
    <source>
        <dbReference type="EMBL" id="KIM84060.1"/>
    </source>
</evidence>
<dbReference type="Proteomes" id="UP000054166">
    <property type="component" value="Unassembled WGS sequence"/>
</dbReference>
<dbReference type="HOGENOM" id="CLU_2590601_0_0_1"/>
<keyword evidence="2" id="KW-1185">Reference proteome</keyword>
<evidence type="ECO:0000313" key="2">
    <source>
        <dbReference type="Proteomes" id="UP000054166"/>
    </source>
</evidence>